<sequence>MASTIPAGFADLLERPLFAHLATVHPDGSPQSSVMWFVWEGDVIRFTHTSRRQKYRNVAHEPRVALSIVDPDDTGRYLEIRGQVISVEPDDAEASFYRSLQERYGDVYPITDADVRVVITVLPEYARGRGEGDTSSVVS</sequence>
<dbReference type="HOGENOM" id="CLU_123922_3_1_11"/>
<dbReference type="SUPFAM" id="SSF50475">
    <property type="entry name" value="FMN-binding split barrel"/>
    <property type="match status" value="1"/>
</dbReference>
<organism evidence="3 4">
    <name type="scientific">Beutenbergia cavernae (strain ATCC BAA-8 / DSM 12333 / CCUG 43141 / JCM 11478 / NBRC 16432 / NCIMB 13614 / HKI 0122)</name>
    <dbReference type="NCBI Taxonomy" id="471853"/>
    <lineage>
        <taxon>Bacteria</taxon>
        <taxon>Bacillati</taxon>
        <taxon>Actinomycetota</taxon>
        <taxon>Actinomycetes</taxon>
        <taxon>Micrococcales</taxon>
        <taxon>Beutenbergiaceae</taxon>
        <taxon>Beutenbergia</taxon>
    </lineage>
</organism>
<dbReference type="GO" id="GO:0016627">
    <property type="term" value="F:oxidoreductase activity, acting on the CH-CH group of donors"/>
    <property type="evidence" value="ECO:0007669"/>
    <property type="project" value="TreeGrafter"/>
</dbReference>
<dbReference type="NCBIfam" id="TIGR03618">
    <property type="entry name" value="Rv1155_F420"/>
    <property type="match status" value="1"/>
</dbReference>
<gene>
    <name evidence="3" type="ordered locus">Bcav_1040</name>
</gene>
<feature type="domain" description="Pyridoxamine 5'-phosphate oxidase N-terminal" evidence="2">
    <location>
        <begin position="9"/>
        <end position="114"/>
    </location>
</feature>
<evidence type="ECO:0000256" key="1">
    <source>
        <dbReference type="ARBA" id="ARBA00023002"/>
    </source>
</evidence>
<dbReference type="STRING" id="471853.Bcav_1040"/>
<evidence type="ECO:0000313" key="3">
    <source>
        <dbReference type="EMBL" id="ACQ79301.1"/>
    </source>
</evidence>
<dbReference type="InterPro" id="IPR012349">
    <property type="entry name" value="Split_barrel_FMN-bd"/>
</dbReference>
<dbReference type="OrthoDB" id="162914at2"/>
<dbReference type="AlphaFoldDB" id="C5C0B5"/>
<dbReference type="InterPro" id="IPR052019">
    <property type="entry name" value="F420H2_bilvrd_red/Heme_oxyg"/>
</dbReference>
<protein>
    <submittedName>
        <fullName evidence="3">Pyridoxamine 5'-phosphate oxidase-related protein FMN-binding</fullName>
    </submittedName>
</protein>
<reference evidence="3 4" key="1">
    <citation type="journal article" date="2009" name="Stand. Genomic Sci.">
        <title>Complete genome sequence of Beutenbergia cavernae type strain (HKI 0122).</title>
        <authorList>
            <person name="Land M."/>
            <person name="Pukall R."/>
            <person name="Abt B."/>
            <person name="Goker M."/>
            <person name="Rohde M."/>
            <person name="Glavina Del Rio T."/>
            <person name="Tice H."/>
            <person name="Copeland A."/>
            <person name="Cheng J.F."/>
            <person name="Lucas S."/>
            <person name="Chen F."/>
            <person name="Nolan M."/>
            <person name="Bruce D."/>
            <person name="Goodwin L."/>
            <person name="Pitluck S."/>
            <person name="Ivanova N."/>
            <person name="Mavromatis K."/>
            <person name="Ovchinnikova G."/>
            <person name="Pati A."/>
            <person name="Chen A."/>
            <person name="Palaniappan K."/>
            <person name="Hauser L."/>
            <person name="Chang Y.J."/>
            <person name="Jefferies C.C."/>
            <person name="Saunders E."/>
            <person name="Brettin T."/>
            <person name="Detter J.C."/>
            <person name="Han C."/>
            <person name="Chain P."/>
            <person name="Bristow J."/>
            <person name="Eisen J.A."/>
            <person name="Markowitz V."/>
            <person name="Hugenholtz P."/>
            <person name="Kyrpides N.C."/>
            <person name="Klenk H.P."/>
            <person name="Lapidus A."/>
        </authorList>
    </citation>
    <scope>NUCLEOTIDE SEQUENCE [LARGE SCALE GENOMIC DNA]</scope>
    <source>
        <strain evidence="4">ATCC BAA-8 / DSM 12333 / NBRC 16432</strain>
    </source>
</reference>
<dbReference type="PANTHER" id="PTHR35176:SF6">
    <property type="entry name" value="HEME OXYGENASE HI_0854-RELATED"/>
    <property type="match status" value="1"/>
</dbReference>
<dbReference type="InterPro" id="IPR019920">
    <property type="entry name" value="F420-binding_dom_put"/>
</dbReference>
<accession>C5C0B5</accession>
<dbReference type="RefSeq" id="WP_015881541.1">
    <property type="nucleotide sequence ID" value="NC_012669.1"/>
</dbReference>
<keyword evidence="1" id="KW-0560">Oxidoreductase</keyword>
<dbReference type="eggNOG" id="COG3576">
    <property type="taxonomic scope" value="Bacteria"/>
</dbReference>
<evidence type="ECO:0000313" key="4">
    <source>
        <dbReference type="Proteomes" id="UP000007962"/>
    </source>
</evidence>
<dbReference type="GO" id="GO:0070967">
    <property type="term" value="F:coenzyme F420 binding"/>
    <property type="evidence" value="ECO:0007669"/>
    <property type="project" value="TreeGrafter"/>
</dbReference>
<name>C5C0B5_BEUC1</name>
<dbReference type="Pfam" id="PF01243">
    <property type="entry name" value="PNPOx_N"/>
    <property type="match status" value="1"/>
</dbReference>
<dbReference type="PANTHER" id="PTHR35176">
    <property type="entry name" value="HEME OXYGENASE HI_0854-RELATED"/>
    <property type="match status" value="1"/>
</dbReference>
<dbReference type="GO" id="GO:0005829">
    <property type="term" value="C:cytosol"/>
    <property type="evidence" value="ECO:0007669"/>
    <property type="project" value="TreeGrafter"/>
</dbReference>
<dbReference type="Proteomes" id="UP000007962">
    <property type="component" value="Chromosome"/>
</dbReference>
<proteinExistence type="predicted"/>
<keyword evidence="4" id="KW-1185">Reference proteome</keyword>
<dbReference type="EMBL" id="CP001618">
    <property type="protein sequence ID" value="ACQ79301.1"/>
    <property type="molecule type" value="Genomic_DNA"/>
</dbReference>
<dbReference type="InterPro" id="IPR011576">
    <property type="entry name" value="Pyridox_Oxase_N"/>
</dbReference>
<evidence type="ECO:0000259" key="2">
    <source>
        <dbReference type="Pfam" id="PF01243"/>
    </source>
</evidence>
<dbReference type="KEGG" id="bcv:Bcav_1040"/>
<dbReference type="Gene3D" id="2.30.110.10">
    <property type="entry name" value="Electron Transport, Fmn-binding Protein, Chain A"/>
    <property type="match status" value="1"/>
</dbReference>